<dbReference type="InterPro" id="IPR030184">
    <property type="entry name" value="WAT1-related"/>
</dbReference>
<comment type="caution">
    <text evidence="8">The sequence shown here is derived from an EMBL/GenBank/DDBJ whole genome shotgun (WGS) entry which is preliminary data.</text>
</comment>
<feature type="domain" description="EamA" evidence="7">
    <location>
        <begin position="16"/>
        <end position="153"/>
    </location>
</feature>
<keyword evidence="5 6" id="KW-0472">Membrane</keyword>
<evidence type="ECO:0000256" key="1">
    <source>
        <dbReference type="ARBA" id="ARBA00004141"/>
    </source>
</evidence>
<feature type="transmembrane region" description="Helical" evidence="6">
    <location>
        <begin position="253"/>
        <end position="273"/>
    </location>
</feature>
<keyword evidence="9" id="KW-1185">Reference proteome</keyword>
<evidence type="ECO:0000256" key="4">
    <source>
        <dbReference type="ARBA" id="ARBA00022989"/>
    </source>
</evidence>
<dbReference type="PANTHER" id="PTHR31218">
    <property type="entry name" value="WAT1-RELATED PROTEIN"/>
    <property type="match status" value="1"/>
</dbReference>
<evidence type="ECO:0000256" key="5">
    <source>
        <dbReference type="ARBA" id="ARBA00023136"/>
    </source>
</evidence>
<organism evidence="8 9">
    <name type="scientific">Lithospermum erythrorhizon</name>
    <name type="common">Purple gromwell</name>
    <name type="synonym">Lithospermum officinale var. erythrorhizon</name>
    <dbReference type="NCBI Taxonomy" id="34254"/>
    <lineage>
        <taxon>Eukaryota</taxon>
        <taxon>Viridiplantae</taxon>
        <taxon>Streptophyta</taxon>
        <taxon>Embryophyta</taxon>
        <taxon>Tracheophyta</taxon>
        <taxon>Spermatophyta</taxon>
        <taxon>Magnoliopsida</taxon>
        <taxon>eudicotyledons</taxon>
        <taxon>Gunneridae</taxon>
        <taxon>Pentapetalae</taxon>
        <taxon>asterids</taxon>
        <taxon>lamiids</taxon>
        <taxon>Boraginales</taxon>
        <taxon>Boraginaceae</taxon>
        <taxon>Boraginoideae</taxon>
        <taxon>Lithospermeae</taxon>
        <taxon>Lithospermum</taxon>
    </lineage>
</organism>
<evidence type="ECO:0000313" key="9">
    <source>
        <dbReference type="Proteomes" id="UP001454036"/>
    </source>
</evidence>
<dbReference type="Pfam" id="PF00892">
    <property type="entry name" value="EamA"/>
    <property type="match status" value="2"/>
</dbReference>
<evidence type="ECO:0000256" key="2">
    <source>
        <dbReference type="ARBA" id="ARBA00007635"/>
    </source>
</evidence>
<sequence>MDAKKFMQDAQVGMGMLMVQIIAAGLQILSKVILKEGMFIFAFIAYRLLVGAIVVAPFAIFRERLSEVKFSWSAFFWIFLVALIGITMAMGFFYCGLRDTSATYATNFLNLIPIVTFVLSTILRIEKLRLHRKAGKIKVCGAVLCLGGALIITVYKGRVVNPSRNYDNNNTINVVSQIKTDWTRGTIFLVCSCLSYGLWFIIQVKAFKVFPHRFWATVLTCVFASMQSAVIGLCIDRSKSTWKLGWNLQLITIIYSGALASGATFCIISWAIAKHGPTYPSMFNPISLILVAIVEGVFLGEDITIGSLIGMTIIVVGLYSFLFGKNMELKNGQPAKGKMVDEIPTVLPESGGVQLNELTAVVTPALDDDFASNSHNNLRH</sequence>
<feature type="transmembrane region" description="Helical" evidence="6">
    <location>
        <begin position="39"/>
        <end position="60"/>
    </location>
</feature>
<protein>
    <recommendedName>
        <fullName evidence="6">WAT1-related protein</fullName>
    </recommendedName>
</protein>
<feature type="transmembrane region" description="Helical" evidence="6">
    <location>
        <begin position="182"/>
        <end position="202"/>
    </location>
</feature>
<dbReference type="Proteomes" id="UP001454036">
    <property type="component" value="Unassembled WGS sequence"/>
</dbReference>
<keyword evidence="4 6" id="KW-1133">Transmembrane helix</keyword>
<feature type="transmembrane region" description="Helical" evidence="6">
    <location>
        <begin position="137"/>
        <end position="155"/>
    </location>
</feature>
<dbReference type="GO" id="GO:0022857">
    <property type="term" value="F:transmembrane transporter activity"/>
    <property type="evidence" value="ECO:0007669"/>
    <property type="project" value="InterPro"/>
</dbReference>
<keyword evidence="3 6" id="KW-0812">Transmembrane</keyword>
<feature type="transmembrane region" description="Helical" evidence="6">
    <location>
        <begin position="282"/>
        <end position="299"/>
    </location>
</feature>
<evidence type="ECO:0000256" key="3">
    <source>
        <dbReference type="ARBA" id="ARBA00022692"/>
    </source>
</evidence>
<feature type="transmembrane region" description="Helical" evidence="6">
    <location>
        <begin position="305"/>
        <end position="324"/>
    </location>
</feature>
<feature type="transmembrane region" description="Helical" evidence="6">
    <location>
        <begin position="12"/>
        <end position="33"/>
    </location>
</feature>
<proteinExistence type="inferred from homology"/>
<dbReference type="SUPFAM" id="SSF103481">
    <property type="entry name" value="Multidrug resistance efflux transporter EmrE"/>
    <property type="match status" value="2"/>
</dbReference>
<evidence type="ECO:0000256" key="6">
    <source>
        <dbReference type="RuleBase" id="RU363077"/>
    </source>
</evidence>
<feature type="transmembrane region" description="Helical" evidence="6">
    <location>
        <begin position="72"/>
        <end position="94"/>
    </location>
</feature>
<dbReference type="AlphaFoldDB" id="A0AAV3NRE6"/>
<reference evidence="8 9" key="1">
    <citation type="submission" date="2024-01" db="EMBL/GenBank/DDBJ databases">
        <title>The complete chloroplast genome sequence of Lithospermum erythrorhizon: insights into the phylogenetic relationship among Boraginaceae species and the maternal lineages of purple gromwells.</title>
        <authorList>
            <person name="Okada T."/>
            <person name="Watanabe K."/>
        </authorList>
    </citation>
    <scope>NUCLEOTIDE SEQUENCE [LARGE SCALE GENOMIC DNA]</scope>
</reference>
<accession>A0AAV3NRE6</accession>
<evidence type="ECO:0000259" key="7">
    <source>
        <dbReference type="Pfam" id="PF00892"/>
    </source>
</evidence>
<dbReference type="GO" id="GO:0016020">
    <property type="term" value="C:membrane"/>
    <property type="evidence" value="ECO:0007669"/>
    <property type="project" value="UniProtKB-SubCell"/>
</dbReference>
<dbReference type="InterPro" id="IPR037185">
    <property type="entry name" value="EmrE-like"/>
</dbReference>
<evidence type="ECO:0000313" key="8">
    <source>
        <dbReference type="EMBL" id="GAA0140328.1"/>
    </source>
</evidence>
<comment type="subcellular location">
    <subcellularLocation>
        <location evidence="1 6">Membrane</location>
        <topology evidence="1 6">Multi-pass membrane protein</topology>
    </subcellularLocation>
</comment>
<dbReference type="InterPro" id="IPR000620">
    <property type="entry name" value="EamA_dom"/>
</dbReference>
<name>A0AAV3NRE6_LITER</name>
<feature type="transmembrane region" description="Helical" evidence="6">
    <location>
        <begin position="214"/>
        <end position="233"/>
    </location>
</feature>
<feature type="domain" description="EamA" evidence="7">
    <location>
        <begin position="184"/>
        <end position="320"/>
    </location>
</feature>
<gene>
    <name evidence="8" type="ORF">LIER_01696</name>
</gene>
<feature type="transmembrane region" description="Helical" evidence="6">
    <location>
        <begin position="106"/>
        <end position="125"/>
    </location>
</feature>
<comment type="similarity">
    <text evidence="2 6">Belongs to the drug/metabolite transporter (DMT) superfamily. Plant drug/metabolite exporter (P-DME) (TC 2.A.7.4) family.</text>
</comment>
<dbReference type="EMBL" id="BAABME010000170">
    <property type="protein sequence ID" value="GAA0140328.1"/>
    <property type="molecule type" value="Genomic_DNA"/>
</dbReference>